<comment type="caution">
    <text evidence="3">The sequence shown here is derived from an EMBL/GenBank/DDBJ whole genome shotgun (WGS) entry which is preliminary data.</text>
</comment>
<dbReference type="RefSeq" id="WP_098177003.1">
    <property type="nucleotide sequence ID" value="NZ_NUEQ01000033.1"/>
</dbReference>
<evidence type="ECO:0000313" key="3">
    <source>
        <dbReference type="EMBL" id="PEJ30833.1"/>
    </source>
</evidence>
<dbReference type="Gene3D" id="3.10.180.10">
    <property type="entry name" value="2,3-Dihydroxybiphenyl 1,2-Dioxygenase, domain 1"/>
    <property type="match status" value="2"/>
</dbReference>
<sequence>MKFQSYPNTYVGYAHIIIEDLSRSLKFYKEIIGFEVLEQSADKAVLTADGKTPLLILEQPDGVTPKQLRTTGLYHFALLVPCRADLAKILLHLIQCRYPLQGASDHYVSEAIYLGDPDGNGIEIYFDRPEETWKWQNGQVEMGTVALDAEGLLAENDETPWTGLPSETVMGHIHLHVADIGATEEFYTKGLGFDIVVRYGGQALFVSTGNYHHHIGLNTWNGVGAPAPEATSVGLKSFTLILPSEEARKNTVERLQQLGSFINQEKEAVITKDPSGNVIHLVVPTLRNN</sequence>
<name>A0AAX0S0F1_9BACI</name>
<dbReference type="PROSITE" id="PS51819">
    <property type="entry name" value="VOC"/>
    <property type="match status" value="2"/>
</dbReference>
<organism evidence="3 4">
    <name type="scientific">Peribacillus butanolivorans</name>
    <dbReference type="NCBI Taxonomy" id="421767"/>
    <lineage>
        <taxon>Bacteria</taxon>
        <taxon>Bacillati</taxon>
        <taxon>Bacillota</taxon>
        <taxon>Bacilli</taxon>
        <taxon>Bacillales</taxon>
        <taxon>Bacillaceae</taxon>
        <taxon>Peribacillus</taxon>
    </lineage>
</organism>
<dbReference type="InterPro" id="IPR004360">
    <property type="entry name" value="Glyas_Fos-R_dOase_dom"/>
</dbReference>
<evidence type="ECO:0000259" key="2">
    <source>
        <dbReference type="PROSITE" id="PS51819"/>
    </source>
</evidence>
<proteinExistence type="predicted"/>
<dbReference type="EMBL" id="NUEQ01000033">
    <property type="protein sequence ID" value="PEJ30833.1"/>
    <property type="molecule type" value="Genomic_DNA"/>
</dbReference>
<dbReference type="CDD" id="cd07255">
    <property type="entry name" value="VOC_BsCatE_like_N"/>
    <property type="match status" value="1"/>
</dbReference>
<feature type="domain" description="VOC" evidence="2">
    <location>
        <begin position="10"/>
        <end position="127"/>
    </location>
</feature>
<dbReference type="InterPro" id="IPR029068">
    <property type="entry name" value="Glyas_Bleomycin-R_OHBP_Dase"/>
</dbReference>
<dbReference type="CDD" id="cd16359">
    <property type="entry name" value="VOC_BsCatE_like_C"/>
    <property type="match status" value="1"/>
</dbReference>
<reference evidence="3 4" key="1">
    <citation type="submission" date="2017-09" db="EMBL/GenBank/DDBJ databases">
        <title>Large-scale bioinformatics analysis of Bacillus genomes uncovers conserved roles of natural products in bacterial physiology.</title>
        <authorList>
            <consortium name="Agbiome Team Llc"/>
            <person name="Bleich R.M."/>
            <person name="Kirk G.J."/>
            <person name="Santa Maria K.C."/>
            <person name="Allen S.E."/>
            <person name="Farag S."/>
            <person name="Shank E.A."/>
            <person name="Bowers A."/>
        </authorList>
    </citation>
    <scope>NUCLEOTIDE SEQUENCE [LARGE SCALE GENOMIC DNA]</scope>
    <source>
        <strain evidence="3 4">AFS003229</strain>
    </source>
</reference>
<dbReference type="InterPro" id="IPR018146">
    <property type="entry name" value="Glyoxalase_1_CS"/>
</dbReference>
<dbReference type="SUPFAM" id="SSF54593">
    <property type="entry name" value="Glyoxalase/Bleomycin resistance protein/Dihydroxybiphenyl dioxygenase"/>
    <property type="match status" value="2"/>
</dbReference>
<feature type="domain" description="VOC" evidence="2">
    <location>
        <begin position="169"/>
        <end position="284"/>
    </location>
</feature>
<dbReference type="PANTHER" id="PTHR43279:SF1">
    <property type="entry name" value="CATECHOL-2,3-DIOXYGENASE"/>
    <property type="match status" value="1"/>
</dbReference>
<keyword evidence="1" id="KW-0479">Metal-binding</keyword>
<evidence type="ECO:0000256" key="1">
    <source>
        <dbReference type="ARBA" id="ARBA00022723"/>
    </source>
</evidence>
<gene>
    <name evidence="3" type="ORF">CN689_19150</name>
</gene>
<dbReference type="AlphaFoldDB" id="A0AAX0S0F1"/>
<accession>A0AAX0S0F1</accession>
<dbReference type="Pfam" id="PF00903">
    <property type="entry name" value="Glyoxalase"/>
    <property type="match status" value="2"/>
</dbReference>
<dbReference type="PANTHER" id="PTHR43279">
    <property type="entry name" value="CATECHOL-2,3-DIOXYGENASE"/>
    <property type="match status" value="1"/>
</dbReference>
<dbReference type="PROSITE" id="PS00934">
    <property type="entry name" value="GLYOXALASE_I_1"/>
    <property type="match status" value="1"/>
</dbReference>
<dbReference type="GO" id="GO:0004462">
    <property type="term" value="F:lactoylglutathione lyase activity"/>
    <property type="evidence" value="ECO:0007669"/>
    <property type="project" value="InterPro"/>
</dbReference>
<dbReference type="InterPro" id="IPR037523">
    <property type="entry name" value="VOC_core"/>
</dbReference>
<dbReference type="GO" id="GO:0046872">
    <property type="term" value="F:metal ion binding"/>
    <property type="evidence" value="ECO:0007669"/>
    <property type="project" value="UniProtKB-KW"/>
</dbReference>
<protein>
    <submittedName>
        <fullName evidence="3">Glyoxalase</fullName>
    </submittedName>
</protein>
<evidence type="ECO:0000313" key="4">
    <source>
        <dbReference type="Proteomes" id="UP000220106"/>
    </source>
</evidence>
<dbReference type="Proteomes" id="UP000220106">
    <property type="component" value="Unassembled WGS sequence"/>
</dbReference>